<comment type="caution">
    <text evidence="13">The sequence shown here is derived from an EMBL/GenBank/DDBJ whole genome shotgun (WGS) entry which is preliminary data.</text>
</comment>
<evidence type="ECO:0000313" key="13">
    <source>
        <dbReference type="EMBL" id="RII40464.1"/>
    </source>
</evidence>
<dbReference type="PANTHER" id="PTHR30460">
    <property type="entry name" value="MODERATE CONDUCTANCE MECHANOSENSITIVE CHANNEL YBIO"/>
    <property type="match status" value="1"/>
</dbReference>
<dbReference type="InterPro" id="IPR011066">
    <property type="entry name" value="MscS_channel_C_sf"/>
</dbReference>
<evidence type="ECO:0000259" key="11">
    <source>
        <dbReference type="Pfam" id="PF21082"/>
    </source>
</evidence>
<name>A0A399J539_9RHOB</name>
<dbReference type="InterPro" id="IPR011014">
    <property type="entry name" value="MscS_channel_TM-2"/>
</dbReference>
<evidence type="ECO:0000256" key="3">
    <source>
        <dbReference type="ARBA" id="ARBA00022475"/>
    </source>
</evidence>
<dbReference type="InterPro" id="IPR049278">
    <property type="entry name" value="MS_channel_C"/>
</dbReference>
<keyword evidence="9" id="KW-0732">Signal</keyword>
<keyword evidence="6 8" id="KW-0472">Membrane</keyword>
<sequence>MRTVIFSLGAVLVLLTGLVAGPVTAQTVSSLTQTLTPTATTDPIALPDPLTPQAINALMARLSDAQVRALLLDRLDAAATTAAATDGVTYANVGALMTETMRRIWQSTVHNFANADAFIAAESAVLNGFAARLGPDGVRKMLLAVALAIGVGLAAQTLAHRVLFRRPRARAPLGRSTDLMYNLRLAALRMFYEIIGALIFTVSAFAVLHLFKPDESVPLVSPIVFWIVFMPRFAIVLLRFFLAPTHRQARLLSLSDHMARVIYWNFVGIAYGLGFTFAMAALNKAFGGAPGFWHWFNIVFFGWMLLLFILTRNGWRAIMEGGRTELTAFDAWSIRAYPYLAVVSIVATYIFCVGANVMNATGVLAGGRHFVSMVIVLVAPLLDTLIHAIVRHFMPDMEGEGDMARHAYRASRRAYVRIGRVLVFGAVILATARLWHITAIGMATAGVGAPLASAVVQVALITVCGYLVWEMVRLLINIRLAREQPTAADTARVPDGEGMGGTATTRLGTILPPISFALQFFVISATILTILANLGVDVTALLAGAGIVGIAVGFGSQKLVSDVISGMFFLVDDAFRLNEYVNAGGAIGTVDRISLRSLRLRDAKGPVLIVPYSEINTVTNYGRDWGIMKLRFTVPFHTDVEQVRKIFKRIGQEMLEDPELGPGFIEPFKSQGVYEYNDHGIVIRGKFTHKPGAQFMIRKKVYTRVKEEFEKAGIEFARREVKVNLEGAGRDTLSEEDKHKISAAAAEHSAESDRAQTSANGTSGPPRDAP</sequence>
<dbReference type="InterPro" id="IPR023408">
    <property type="entry name" value="MscS_beta-dom_sf"/>
</dbReference>
<dbReference type="SUPFAM" id="SSF50182">
    <property type="entry name" value="Sm-like ribonucleoproteins"/>
    <property type="match status" value="1"/>
</dbReference>
<feature type="transmembrane region" description="Helical" evidence="8">
    <location>
        <begin position="336"/>
        <end position="358"/>
    </location>
</feature>
<feature type="transmembrane region" description="Helical" evidence="8">
    <location>
        <begin position="370"/>
        <end position="393"/>
    </location>
</feature>
<dbReference type="Gene3D" id="1.10.287.1260">
    <property type="match status" value="1"/>
</dbReference>
<evidence type="ECO:0000259" key="10">
    <source>
        <dbReference type="Pfam" id="PF00924"/>
    </source>
</evidence>
<keyword evidence="5 8" id="KW-1133">Transmembrane helix</keyword>
<dbReference type="Gene3D" id="2.30.30.60">
    <property type="match status" value="1"/>
</dbReference>
<evidence type="ECO:0000256" key="6">
    <source>
        <dbReference type="ARBA" id="ARBA00023136"/>
    </source>
</evidence>
<dbReference type="GO" id="GO:0005886">
    <property type="term" value="C:plasma membrane"/>
    <property type="evidence" value="ECO:0007669"/>
    <property type="project" value="UniProtKB-SubCell"/>
</dbReference>
<evidence type="ECO:0000256" key="1">
    <source>
        <dbReference type="ARBA" id="ARBA00004651"/>
    </source>
</evidence>
<evidence type="ECO:0000256" key="8">
    <source>
        <dbReference type="SAM" id="Phobius"/>
    </source>
</evidence>
<feature type="domain" description="Mechanosensitive ion channel transmembrane helices 2/3" evidence="12">
    <location>
        <begin position="520"/>
        <end position="557"/>
    </location>
</feature>
<feature type="transmembrane region" description="Helical" evidence="8">
    <location>
        <begin position="516"/>
        <end position="534"/>
    </location>
</feature>
<feature type="transmembrane region" description="Helical" evidence="8">
    <location>
        <begin position="294"/>
        <end position="315"/>
    </location>
</feature>
<feature type="signal peptide" evidence="9">
    <location>
        <begin position="1"/>
        <end position="25"/>
    </location>
</feature>
<proteinExistence type="inferred from homology"/>
<dbReference type="Pfam" id="PF21082">
    <property type="entry name" value="MS_channel_3rd"/>
    <property type="match status" value="1"/>
</dbReference>
<dbReference type="InterPro" id="IPR006685">
    <property type="entry name" value="MscS_channel_2nd"/>
</dbReference>
<keyword evidence="14" id="KW-1185">Reference proteome</keyword>
<dbReference type="Pfam" id="PF00924">
    <property type="entry name" value="MS_channel_2nd"/>
    <property type="match status" value="1"/>
</dbReference>
<dbReference type="SUPFAM" id="SSF82861">
    <property type="entry name" value="Mechanosensitive channel protein MscS (YggB), transmembrane region"/>
    <property type="match status" value="1"/>
</dbReference>
<dbReference type="Pfam" id="PF21088">
    <property type="entry name" value="MS_channel_1st"/>
    <property type="match status" value="1"/>
</dbReference>
<dbReference type="EMBL" id="QWJJ01000001">
    <property type="protein sequence ID" value="RII40464.1"/>
    <property type="molecule type" value="Genomic_DNA"/>
</dbReference>
<dbReference type="InterPro" id="IPR010920">
    <property type="entry name" value="LSM_dom_sf"/>
</dbReference>
<reference evidence="13 14" key="1">
    <citation type="submission" date="2018-08" db="EMBL/GenBank/DDBJ databases">
        <title>Pseudooceanicola sediminis CY03 in the family Rhodobacteracea.</title>
        <authorList>
            <person name="Zhang Y.-J."/>
        </authorList>
    </citation>
    <scope>NUCLEOTIDE SEQUENCE [LARGE SCALE GENOMIC DNA]</scope>
    <source>
        <strain evidence="13 14">CY03</strain>
    </source>
</reference>
<dbReference type="Proteomes" id="UP000265848">
    <property type="component" value="Unassembled WGS sequence"/>
</dbReference>
<keyword evidence="3" id="KW-1003">Cell membrane</keyword>
<dbReference type="AlphaFoldDB" id="A0A399J539"/>
<evidence type="ECO:0000313" key="14">
    <source>
        <dbReference type="Proteomes" id="UP000265848"/>
    </source>
</evidence>
<feature type="chain" id="PRO_5017356410" evidence="9">
    <location>
        <begin position="26"/>
        <end position="770"/>
    </location>
</feature>
<feature type="region of interest" description="Disordered" evidence="7">
    <location>
        <begin position="727"/>
        <end position="770"/>
    </location>
</feature>
<feature type="transmembrane region" description="Helical" evidence="8">
    <location>
        <begin position="447"/>
        <end position="469"/>
    </location>
</feature>
<protein>
    <submittedName>
        <fullName evidence="13">Mechanosensitive ion channel family protein</fullName>
    </submittedName>
</protein>
<feature type="transmembrane region" description="Helical" evidence="8">
    <location>
        <begin position="414"/>
        <end position="435"/>
    </location>
</feature>
<dbReference type="SUPFAM" id="SSF82689">
    <property type="entry name" value="Mechanosensitive channel protein MscS (YggB), C-terminal domain"/>
    <property type="match status" value="1"/>
</dbReference>
<dbReference type="PANTHER" id="PTHR30460:SF0">
    <property type="entry name" value="MODERATE CONDUCTANCE MECHANOSENSITIVE CHANNEL YBIO"/>
    <property type="match status" value="1"/>
</dbReference>
<feature type="compositionally biased region" description="Basic and acidic residues" evidence="7">
    <location>
        <begin position="727"/>
        <end position="740"/>
    </location>
</feature>
<feature type="transmembrane region" description="Helical" evidence="8">
    <location>
        <begin position="223"/>
        <end position="242"/>
    </location>
</feature>
<evidence type="ECO:0000256" key="9">
    <source>
        <dbReference type="SAM" id="SignalP"/>
    </source>
</evidence>
<comment type="similarity">
    <text evidence="2">Belongs to the MscS (TC 1.A.23) family.</text>
</comment>
<dbReference type="InterPro" id="IPR045276">
    <property type="entry name" value="YbiO_bact"/>
</dbReference>
<gene>
    <name evidence="13" type="ORF">DL237_00075</name>
</gene>
<feature type="transmembrane region" description="Helical" evidence="8">
    <location>
        <begin position="540"/>
        <end position="560"/>
    </location>
</feature>
<accession>A0A399J539</accession>
<feature type="domain" description="Mechanosensitive ion channel MscS C-terminal" evidence="11">
    <location>
        <begin position="629"/>
        <end position="716"/>
    </location>
</feature>
<feature type="domain" description="Mechanosensitive ion channel MscS" evidence="10">
    <location>
        <begin position="559"/>
        <end position="622"/>
    </location>
</feature>
<dbReference type="GO" id="GO:0008381">
    <property type="term" value="F:mechanosensitive monoatomic ion channel activity"/>
    <property type="evidence" value="ECO:0007669"/>
    <property type="project" value="InterPro"/>
</dbReference>
<dbReference type="OrthoDB" id="9814206at2"/>
<evidence type="ECO:0000256" key="7">
    <source>
        <dbReference type="SAM" id="MobiDB-lite"/>
    </source>
</evidence>
<evidence type="ECO:0000256" key="4">
    <source>
        <dbReference type="ARBA" id="ARBA00022692"/>
    </source>
</evidence>
<evidence type="ECO:0000259" key="12">
    <source>
        <dbReference type="Pfam" id="PF21088"/>
    </source>
</evidence>
<comment type="subcellular location">
    <subcellularLocation>
        <location evidence="1">Cell membrane</location>
        <topology evidence="1">Multi-pass membrane protein</topology>
    </subcellularLocation>
</comment>
<dbReference type="Gene3D" id="3.30.70.100">
    <property type="match status" value="1"/>
</dbReference>
<dbReference type="InterPro" id="IPR049142">
    <property type="entry name" value="MS_channel_1st"/>
</dbReference>
<feature type="transmembrane region" description="Helical" evidence="8">
    <location>
        <begin position="185"/>
        <end position="211"/>
    </location>
</feature>
<organism evidence="13 14">
    <name type="scientific">Pseudooceanicola sediminis</name>
    <dbReference type="NCBI Taxonomy" id="2211117"/>
    <lineage>
        <taxon>Bacteria</taxon>
        <taxon>Pseudomonadati</taxon>
        <taxon>Pseudomonadota</taxon>
        <taxon>Alphaproteobacteria</taxon>
        <taxon>Rhodobacterales</taxon>
        <taxon>Paracoccaceae</taxon>
        <taxon>Pseudooceanicola</taxon>
    </lineage>
</organism>
<feature type="transmembrane region" description="Helical" evidence="8">
    <location>
        <begin position="262"/>
        <end position="282"/>
    </location>
</feature>
<dbReference type="RefSeq" id="WP_119396987.1">
    <property type="nucleotide sequence ID" value="NZ_QWJJ01000001.1"/>
</dbReference>
<evidence type="ECO:0000256" key="2">
    <source>
        <dbReference type="ARBA" id="ARBA00008017"/>
    </source>
</evidence>
<feature type="transmembrane region" description="Helical" evidence="8">
    <location>
        <begin position="141"/>
        <end position="164"/>
    </location>
</feature>
<keyword evidence="4 8" id="KW-0812">Transmembrane</keyword>
<evidence type="ECO:0000256" key="5">
    <source>
        <dbReference type="ARBA" id="ARBA00022989"/>
    </source>
</evidence>